<dbReference type="EMBL" id="JAPXFL010000001">
    <property type="protein sequence ID" value="KAK9512789.1"/>
    <property type="molecule type" value="Genomic_DNA"/>
</dbReference>
<dbReference type="Proteomes" id="UP001461498">
    <property type="component" value="Unassembled WGS sequence"/>
</dbReference>
<evidence type="ECO:0000313" key="2">
    <source>
        <dbReference type="Proteomes" id="UP001461498"/>
    </source>
</evidence>
<keyword evidence="2" id="KW-1185">Reference proteome</keyword>
<gene>
    <name evidence="1" type="ORF">O3M35_001128</name>
</gene>
<protein>
    <submittedName>
        <fullName evidence="1">Uncharacterized protein</fullName>
    </submittedName>
</protein>
<proteinExistence type="predicted"/>
<reference evidence="1 2" key="1">
    <citation type="submission" date="2022-12" db="EMBL/GenBank/DDBJ databases">
        <title>Chromosome-level genome assembly of true bugs.</title>
        <authorList>
            <person name="Ma L."/>
            <person name="Li H."/>
        </authorList>
    </citation>
    <scope>NUCLEOTIDE SEQUENCE [LARGE SCALE GENOMIC DNA]</scope>
    <source>
        <strain evidence="1">Lab_2022b</strain>
    </source>
</reference>
<sequence length="55" mass="6634">MTSLYTYLIIKFLSGHHMLYHVIHMLYHVIISYDNLKKQKTIILINKKFGQIRTL</sequence>
<dbReference type="AlphaFoldDB" id="A0AAW1DQN8"/>
<evidence type="ECO:0000313" key="1">
    <source>
        <dbReference type="EMBL" id="KAK9512789.1"/>
    </source>
</evidence>
<comment type="caution">
    <text evidence="1">The sequence shown here is derived from an EMBL/GenBank/DDBJ whole genome shotgun (WGS) entry which is preliminary data.</text>
</comment>
<accession>A0AAW1DQN8</accession>
<organism evidence="1 2">
    <name type="scientific">Rhynocoris fuscipes</name>
    <dbReference type="NCBI Taxonomy" id="488301"/>
    <lineage>
        <taxon>Eukaryota</taxon>
        <taxon>Metazoa</taxon>
        <taxon>Ecdysozoa</taxon>
        <taxon>Arthropoda</taxon>
        <taxon>Hexapoda</taxon>
        <taxon>Insecta</taxon>
        <taxon>Pterygota</taxon>
        <taxon>Neoptera</taxon>
        <taxon>Paraneoptera</taxon>
        <taxon>Hemiptera</taxon>
        <taxon>Heteroptera</taxon>
        <taxon>Panheteroptera</taxon>
        <taxon>Cimicomorpha</taxon>
        <taxon>Reduviidae</taxon>
        <taxon>Harpactorinae</taxon>
        <taxon>Harpactorini</taxon>
        <taxon>Rhynocoris</taxon>
    </lineage>
</organism>
<name>A0AAW1DQN8_9HEMI</name>